<dbReference type="InterPro" id="IPR013785">
    <property type="entry name" value="Aldolase_TIM"/>
</dbReference>
<comment type="caution">
    <text evidence="9">The sequence shown here is derived from an EMBL/GenBank/DDBJ whole genome shotgun (WGS) entry which is preliminary data.</text>
</comment>
<dbReference type="GO" id="GO:0005777">
    <property type="term" value="C:peroxisome"/>
    <property type="evidence" value="ECO:0007669"/>
    <property type="project" value="TreeGrafter"/>
</dbReference>
<dbReference type="Proteomes" id="UP001279734">
    <property type="component" value="Unassembled WGS sequence"/>
</dbReference>
<comment type="similarity">
    <text evidence="2">Belongs to the NADH:flavin oxidoreductase/NADH oxidase family.</text>
</comment>
<feature type="region of interest" description="Disordered" evidence="7">
    <location>
        <begin position="1"/>
        <end position="28"/>
    </location>
</feature>
<evidence type="ECO:0000313" key="10">
    <source>
        <dbReference type="Proteomes" id="UP001279734"/>
    </source>
</evidence>
<dbReference type="InterPro" id="IPR001155">
    <property type="entry name" value="OxRdtase_FMN_N"/>
</dbReference>
<evidence type="ECO:0000256" key="6">
    <source>
        <dbReference type="ARBA" id="ARBA00023002"/>
    </source>
</evidence>
<organism evidence="9 10">
    <name type="scientific">Nepenthes gracilis</name>
    <name type="common">Slender pitcher plant</name>
    <dbReference type="NCBI Taxonomy" id="150966"/>
    <lineage>
        <taxon>Eukaryota</taxon>
        <taxon>Viridiplantae</taxon>
        <taxon>Streptophyta</taxon>
        <taxon>Embryophyta</taxon>
        <taxon>Tracheophyta</taxon>
        <taxon>Spermatophyta</taxon>
        <taxon>Magnoliopsida</taxon>
        <taxon>eudicotyledons</taxon>
        <taxon>Gunneridae</taxon>
        <taxon>Pentapetalae</taxon>
        <taxon>Caryophyllales</taxon>
        <taxon>Nepenthaceae</taxon>
        <taxon>Nepenthes</taxon>
    </lineage>
</organism>
<feature type="domain" description="NADH:flavin oxidoreductase/NADH oxidase N-terminal" evidence="8">
    <location>
        <begin position="29"/>
        <end position="368"/>
    </location>
</feature>
<keyword evidence="3" id="KW-0285">Flavoprotein</keyword>
<evidence type="ECO:0000256" key="3">
    <source>
        <dbReference type="ARBA" id="ARBA00022630"/>
    </source>
</evidence>
<reference evidence="9" key="1">
    <citation type="submission" date="2023-05" db="EMBL/GenBank/DDBJ databases">
        <title>Nepenthes gracilis genome sequencing.</title>
        <authorList>
            <person name="Fukushima K."/>
        </authorList>
    </citation>
    <scope>NUCLEOTIDE SEQUENCE</scope>
    <source>
        <strain evidence="9">SING2019-196</strain>
    </source>
</reference>
<keyword evidence="5" id="KW-0521">NADP</keyword>
<evidence type="ECO:0000256" key="5">
    <source>
        <dbReference type="ARBA" id="ARBA00022857"/>
    </source>
</evidence>
<dbReference type="GO" id="GO:0010181">
    <property type="term" value="F:FMN binding"/>
    <property type="evidence" value="ECO:0007669"/>
    <property type="project" value="InterPro"/>
</dbReference>
<dbReference type="EMBL" id="BSYO01000006">
    <property type="protein sequence ID" value="GMH06292.1"/>
    <property type="molecule type" value="Genomic_DNA"/>
</dbReference>
<dbReference type="SUPFAM" id="SSF51395">
    <property type="entry name" value="FMN-linked oxidoreductases"/>
    <property type="match status" value="1"/>
</dbReference>
<dbReference type="GO" id="GO:0016629">
    <property type="term" value="F:12-oxophytodienoate reductase activity"/>
    <property type="evidence" value="ECO:0007669"/>
    <property type="project" value="TreeGrafter"/>
</dbReference>
<evidence type="ECO:0000313" key="9">
    <source>
        <dbReference type="EMBL" id="GMH06292.1"/>
    </source>
</evidence>
<keyword evidence="6" id="KW-0560">Oxidoreductase</keyword>
<dbReference type="Gene3D" id="3.20.20.70">
    <property type="entry name" value="Aldolase class I"/>
    <property type="match status" value="1"/>
</dbReference>
<dbReference type="GO" id="GO:0031408">
    <property type="term" value="P:oxylipin biosynthetic process"/>
    <property type="evidence" value="ECO:0007669"/>
    <property type="project" value="TreeGrafter"/>
</dbReference>
<accession>A0AAD3S864</accession>
<evidence type="ECO:0000256" key="7">
    <source>
        <dbReference type="SAM" id="MobiDB-lite"/>
    </source>
</evidence>
<dbReference type="InterPro" id="IPR045247">
    <property type="entry name" value="Oye-like"/>
</dbReference>
<dbReference type="GO" id="GO:0009695">
    <property type="term" value="P:jasmonic acid biosynthetic process"/>
    <property type="evidence" value="ECO:0007669"/>
    <property type="project" value="TreeGrafter"/>
</dbReference>
<dbReference type="PANTHER" id="PTHR22893">
    <property type="entry name" value="NADH OXIDOREDUCTASE-RELATED"/>
    <property type="match status" value="1"/>
</dbReference>
<evidence type="ECO:0000256" key="2">
    <source>
        <dbReference type="ARBA" id="ARBA00005979"/>
    </source>
</evidence>
<sequence length="398" mass="44194">MSTREEPEREKEKREKTATEEEPEPTQTLFSSYKMGKWELSHRVVMAPMTRCRALNGIPNQALLVYYTQRATDGGGLISEGTFISPTAIGFPHCPGIYTEEQVEAWKKIVDSVHARGAIFFCQLWHAGRASHHVYQPDSVAPISSTNRAISNRWKILLPDGSYAEFSEPRALDTSGIHEIVDQYRRAAVSAIQAGFDGVEVHAAYGYLIDQFLKDGINDRGDEYGGSLKNRCRFLMQVVRAIVPAIGADRVGVRISPMLYHQDAADSNPMALGLAVVEGLNEVERDTGIKLSYLHIQAGTHSGGRGELETQLLRMVRNAYRGTLIVNGGYTRELGMNAVVEGDADLVSYGRLFISNPDLVHRFKVNAPLDRYESATFCTHDPVVGYSDYPSLDEHNEA</sequence>
<feature type="compositionally biased region" description="Basic and acidic residues" evidence="7">
    <location>
        <begin position="1"/>
        <end position="19"/>
    </location>
</feature>
<dbReference type="FunFam" id="3.20.20.70:FF:000073">
    <property type="entry name" value="12-oxophytodienoate reductase 3"/>
    <property type="match status" value="1"/>
</dbReference>
<comment type="cofactor">
    <cofactor evidence="1">
        <name>FMN</name>
        <dbReference type="ChEBI" id="CHEBI:58210"/>
    </cofactor>
</comment>
<gene>
    <name evidence="9" type="ORF">Nepgr_008132</name>
</gene>
<evidence type="ECO:0000256" key="1">
    <source>
        <dbReference type="ARBA" id="ARBA00001917"/>
    </source>
</evidence>
<dbReference type="AlphaFoldDB" id="A0AAD3S864"/>
<protein>
    <recommendedName>
        <fullName evidence="8">NADH:flavin oxidoreductase/NADH oxidase N-terminal domain-containing protein</fullName>
    </recommendedName>
</protein>
<proteinExistence type="inferred from homology"/>
<keyword evidence="10" id="KW-1185">Reference proteome</keyword>
<dbReference type="PANTHER" id="PTHR22893:SF112">
    <property type="entry name" value="12-OXOPHYTODIENOATE REDUCTASE 3"/>
    <property type="match status" value="1"/>
</dbReference>
<name>A0AAD3S864_NEPGR</name>
<keyword evidence="4" id="KW-0288">FMN</keyword>
<dbReference type="Pfam" id="PF00724">
    <property type="entry name" value="Oxidored_FMN"/>
    <property type="match status" value="1"/>
</dbReference>
<evidence type="ECO:0000259" key="8">
    <source>
        <dbReference type="Pfam" id="PF00724"/>
    </source>
</evidence>
<dbReference type="CDD" id="cd02933">
    <property type="entry name" value="OYE_like_FMN"/>
    <property type="match status" value="1"/>
</dbReference>
<evidence type="ECO:0000256" key="4">
    <source>
        <dbReference type="ARBA" id="ARBA00022643"/>
    </source>
</evidence>